<evidence type="ECO:0000256" key="4">
    <source>
        <dbReference type="ARBA" id="ARBA00023002"/>
    </source>
</evidence>
<name>A0ABY4WE14_9BACL</name>
<dbReference type="Pfam" id="PF01118">
    <property type="entry name" value="Semialdhyde_dh"/>
    <property type="match status" value="1"/>
</dbReference>
<evidence type="ECO:0000256" key="6">
    <source>
        <dbReference type="PROSITE-ProRule" id="PRU10010"/>
    </source>
</evidence>
<keyword evidence="9" id="KW-1185">Reference proteome</keyword>
<dbReference type="Proteomes" id="UP001056500">
    <property type="component" value="Chromosome"/>
</dbReference>
<keyword evidence="4 5" id="KW-0560">Oxidoreductase</keyword>
<gene>
    <name evidence="5 8" type="primary">argC</name>
    <name evidence="8" type="ORF">NDK47_24850</name>
</gene>
<evidence type="ECO:0000313" key="9">
    <source>
        <dbReference type="Proteomes" id="UP001056500"/>
    </source>
</evidence>
<accession>A0ABY4WE14</accession>
<dbReference type="InterPro" id="IPR050085">
    <property type="entry name" value="AGPR"/>
</dbReference>
<dbReference type="SUPFAM" id="SSF51735">
    <property type="entry name" value="NAD(P)-binding Rossmann-fold domains"/>
    <property type="match status" value="1"/>
</dbReference>
<keyword evidence="3 5" id="KW-0521">NADP</keyword>
<evidence type="ECO:0000256" key="1">
    <source>
        <dbReference type="ARBA" id="ARBA00022571"/>
    </source>
</evidence>
<sequence>MIRVGIVGATGYSGVELIRLLAGHSDVQVAHLYSSSSEGEALANVFPHLHAHPLPPLAKIDAEQMAADNDVIFLATPAGVSTELSPALLENGTKVIDLSGDFRLKNGEDYRSWYKRQPAEAPWLEKAVYGLSEWHAEEIAKADLIANPGCYPTAALLGLLPLAQSGWVNPKSWIVDAKSGVSGAGRGVSLGVHYSELNESIHAYKVGAHQHTPEIEQELSKQTGLQQLIQFTPHLVPMTRGILVTAYGTLESAVSPSQVQELYESVYADKPYVRVRAQGSHPRTKEVYGSNFCDIALHVDERTGRVIVLAVIDNVVKGAAGQAIQNMNLMFGLKETAGLSLVPLFP</sequence>
<dbReference type="InterPro" id="IPR036291">
    <property type="entry name" value="NAD(P)-bd_dom_sf"/>
</dbReference>
<keyword evidence="2 5" id="KW-0028">Amino-acid biosynthesis</keyword>
<dbReference type="SUPFAM" id="SSF55347">
    <property type="entry name" value="Glyceraldehyde-3-phosphate dehydrogenase-like, C-terminal domain"/>
    <property type="match status" value="1"/>
</dbReference>
<organism evidence="8 9">
    <name type="scientific">Brevibacillus ruminantium</name>
    <dbReference type="NCBI Taxonomy" id="2950604"/>
    <lineage>
        <taxon>Bacteria</taxon>
        <taxon>Bacillati</taxon>
        <taxon>Bacillota</taxon>
        <taxon>Bacilli</taxon>
        <taxon>Bacillales</taxon>
        <taxon>Paenibacillaceae</taxon>
        <taxon>Brevibacillus</taxon>
    </lineage>
</organism>
<dbReference type="Gene3D" id="3.30.360.10">
    <property type="entry name" value="Dihydrodipicolinate Reductase, domain 2"/>
    <property type="match status" value="1"/>
</dbReference>
<dbReference type="GO" id="GO:0003942">
    <property type="term" value="F:N-acetyl-gamma-glutamyl-phosphate reductase activity"/>
    <property type="evidence" value="ECO:0007669"/>
    <property type="project" value="UniProtKB-EC"/>
</dbReference>
<dbReference type="PANTHER" id="PTHR32338:SF10">
    <property type="entry name" value="N-ACETYL-GAMMA-GLUTAMYL-PHOSPHATE REDUCTASE, CHLOROPLASTIC-RELATED"/>
    <property type="match status" value="1"/>
</dbReference>
<proteinExistence type="inferred from homology"/>
<feature type="active site" evidence="5 6">
    <location>
        <position position="150"/>
    </location>
</feature>
<dbReference type="HAMAP" id="MF_00150">
    <property type="entry name" value="ArgC_type1"/>
    <property type="match status" value="1"/>
</dbReference>
<dbReference type="InterPro" id="IPR023013">
    <property type="entry name" value="AGPR_AS"/>
</dbReference>
<dbReference type="EMBL" id="CP098755">
    <property type="protein sequence ID" value="USG65298.1"/>
    <property type="molecule type" value="Genomic_DNA"/>
</dbReference>
<evidence type="ECO:0000256" key="5">
    <source>
        <dbReference type="HAMAP-Rule" id="MF_00150"/>
    </source>
</evidence>
<reference evidence="8" key="1">
    <citation type="submission" date="2022-06" db="EMBL/GenBank/DDBJ databases">
        <title>Genome sequencing of Brevibacillus sp. BB3-R1.</title>
        <authorList>
            <person name="Heo J."/>
            <person name="Lee D."/>
            <person name="Won M."/>
            <person name="Han B.-H."/>
            <person name="Hong S.-B."/>
            <person name="Kwon S.-W."/>
        </authorList>
    </citation>
    <scope>NUCLEOTIDE SEQUENCE</scope>
    <source>
        <strain evidence="8">BB3-R1</strain>
    </source>
</reference>
<dbReference type="InterPro" id="IPR000706">
    <property type="entry name" value="AGPR_type-1"/>
</dbReference>
<protein>
    <recommendedName>
        <fullName evidence="5">N-acetyl-gamma-glutamyl-phosphate reductase</fullName>
        <shortName evidence="5">AGPR</shortName>
        <ecNumber evidence="5">1.2.1.38</ecNumber>
    </recommendedName>
    <alternativeName>
        <fullName evidence="5">N-acetyl-glutamate semialdehyde dehydrogenase</fullName>
        <shortName evidence="5">NAGSA dehydrogenase</shortName>
    </alternativeName>
</protein>
<evidence type="ECO:0000256" key="3">
    <source>
        <dbReference type="ARBA" id="ARBA00022857"/>
    </source>
</evidence>
<evidence type="ECO:0000256" key="2">
    <source>
        <dbReference type="ARBA" id="ARBA00022605"/>
    </source>
</evidence>
<dbReference type="SMART" id="SM00859">
    <property type="entry name" value="Semialdhyde_dh"/>
    <property type="match status" value="1"/>
</dbReference>
<dbReference type="NCBIfam" id="TIGR01850">
    <property type="entry name" value="argC"/>
    <property type="match status" value="1"/>
</dbReference>
<comment type="subcellular location">
    <subcellularLocation>
        <location evidence="5">Cytoplasm</location>
    </subcellularLocation>
</comment>
<evidence type="ECO:0000313" key="8">
    <source>
        <dbReference type="EMBL" id="USG65298.1"/>
    </source>
</evidence>
<comment type="function">
    <text evidence="5">Catalyzes the NADPH-dependent reduction of N-acetyl-5-glutamyl phosphate to yield N-acetyl-L-glutamate 5-semialdehyde.</text>
</comment>
<dbReference type="Pfam" id="PF22698">
    <property type="entry name" value="Semialdhyde_dhC_1"/>
    <property type="match status" value="1"/>
</dbReference>
<dbReference type="EC" id="1.2.1.38" evidence="5"/>
<comment type="catalytic activity">
    <reaction evidence="5">
        <text>N-acetyl-L-glutamate 5-semialdehyde + phosphate + NADP(+) = N-acetyl-L-glutamyl 5-phosphate + NADPH + H(+)</text>
        <dbReference type="Rhea" id="RHEA:21588"/>
        <dbReference type="ChEBI" id="CHEBI:15378"/>
        <dbReference type="ChEBI" id="CHEBI:29123"/>
        <dbReference type="ChEBI" id="CHEBI:43474"/>
        <dbReference type="ChEBI" id="CHEBI:57783"/>
        <dbReference type="ChEBI" id="CHEBI:57936"/>
        <dbReference type="ChEBI" id="CHEBI:58349"/>
        <dbReference type="EC" id="1.2.1.38"/>
    </reaction>
</comment>
<comment type="pathway">
    <text evidence="5">Amino-acid biosynthesis; L-arginine biosynthesis; N(2)-acetyl-L-ornithine from L-glutamate: step 3/4.</text>
</comment>
<dbReference type="RefSeq" id="WP_251872391.1">
    <property type="nucleotide sequence ID" value="NZ_CP098755.1"/>
</dbReference>
<comment type="similarity">
    <text evidence="5">Belongs to the NAGSA dehydrogenase family. Type 1 subfamily.</text>
</comment>
<dbReference type="CDD" id="cd17895">
    <property type="entry name" value="AGPR_1_N"/>
    <property type="match status" value="1"/>
</dbReference>
<dbReference type="PANTHER" id="PTHR32338">
    <property type="entry name" value="N-ACETYL-GAMMA-GLUTAMYL-PHOSPHATE REDUCTASE, CHLOROPLASTIC-RELATED-RELATED"/>
    <property type="match status" value="1"/>
</dbReference>
<evidence type="ECO:0000259" key="7">
    <source>
        <dbReference type="SMART" id="SM00859"/>
    </source>
</evidence>
<dbReference type="PROSITE" id="PS01224">
    <property type="entry name" value="ARGC"/>
    <property type="match status" value="1"/>
</dbReference>
<dbReference type="Gene3D" id="3.40.50.720">
    <property type="entry name" value="NAD(P)-binding Rossmann-like Domain"/>
    <property type="match status" value="1"/>
</dbReference>
<dbReference type="InterPro" id="IPR058924">
    <property type="entry name" value="AGPR_dimerisation_dom"/>
</dbReference>
<dbReference type="CDD" id="cd23934">
    <property type="entry name" value="AGPR_1_C"/>
    <property type="match status" value="1"/>
</dbReference>
<dbReference type="InterPro" id="IPR000534">
    <property type="entry name" value="Semialdehyde_DH_NAD-bd"/>
</dbReference>
<keyword evidence="1 5" id="KW-0055">Arginine biosynthesis</keyword>
<keyword evidence="5" id="KW-0963">Cytoplasm</keyword>
<feature type="domain" description="Semialdehyde dehydrogenase NAD-binding" evidence="7">
    <location>
        <begin position="3"/>
        <end position="142"/>
    </location>
</feature>